<gene>
    <name evidence="2" type="ORF">GCM10009750_01840</name>
</gene>
<evidence type="ECO:0000313" key="3">
    <source>
        <dbReference type="Proteomes" id="UP001501746"/>
    </source>
</evidence>
<dbReference type="Proteomes" id="UP001501746">
    <property type="component" value="Unassembled WGS sequence"/>
</dbReference>
<proteinExistence type="predicted"/>
<dbReference type="EMBL" id="BAAANK010000001">
    <property type="protein sequence ID" value="GAA1822989.1"/>
    <property type="molecule type" value="Genomic_DNA"/>
</dbReference>
<keyword evidence="3" id="KW-1185">Reference proteome</keyword>
<dbReference type="InterPro" id="IPR000073">
    <property type="entry name" value="AB_hydrolase_1"/>
</dbReference>
<organism evidence="2 3">
    <name type="scientific">Agromyces salentinus</name>
    <dbReference type="NCBI Taxonomy" id="269421"/>
    <lineage>
        <taxon>Bacteria</taxon>
        <taxon>Bacillati</taxon>
        <taxon>Actinomycetota</taxon>
        <taxon>Actinomycetes</taxon>
        <taxon>Micrococcales</taxon>
        <taxon>Microbacteriaceae</taxon>
        <taxon>Agromyces</taxon>
    </lineage>
</organism>
<dbReference type="SUPFAM" id="SSF53474">
    <property type="entry name" value="alpha/beta-Hydrolases"/>
    <property type="match status" value="1"/>
</dbReference>
<name>A0ABP4YQF5_9MICO</name>
<dbReference type="Pfam" id="PF12697">
    <property type="entry name" value="Abhydrolase_6"/>
    <property type="match status" value="1"/>
</dbReference>
<dbReference type="RefSeq" id="WP_157425748.1">
    <property type="nucleotide sequence ID" value="NZ_BAAANK010000001.1"/>
</dbReference>
<feature type="domain" description="AB hydrolase-1" evidence="1">
    <location>
        <begin position="9"/>
        <end position="259"/>
    </location>
</feature>
<protein>
    <submittedName>
        <fullName evidence="2">Alpha/beta fold hydrolase</fullName>
    </submittedName>
</protein>
<keyword evidence="2" id="KW-0378">Hydrolase</keyword>
<reference evidence="3" key="1">
    <citation type="journal article" date="2019" name="Int. J. Syst. Evol. Microbiol.">
        <title>The Global Catalogue of Microorganisms (GCM) 10K type strain sequencing project: providing services to taxonomists for standard genome sequencing and annotation.</title>
        <authorList>
            <consortium name="The Broad Institute Genomics Platform"/>
            <consortium name="The Broad Institute Genome Sequencing Center for Infectious Disease"/>
            <person name="Wu L."/>
            <person name="Ma J."/>
        </authorList>
    </citation>
    <scope>NUCLEOTIDE SEQUENCE [LARGE SCALE GENOMIC DNA]</scope>
    <source>
        <strain evidence="3">JCM 14323</strain>
    </source>
</reference>
<sequence length="280" mass="30417">MTSTDKTPIVLVHGLWMTPKSWNTWAEAYRALGHEVLTPGWPGIDDREVADIRSNPEALKGVGLKQIADHLESVIRTLPVKPIIMGHSFGGVLIQMLADRDLGAAYVAVTPGQTAGITTLPPSTLRTGFPILANPFGRNGAKPISKAHFHFTFGNDLSREASDAIWEEYAVNSYNRVFFEGVAAAFNEKGGVTHVNYAKPDRAPLLIITGEIDHVVPPAIGKAILKKYRDSGSSALVEYREYAGRTHRIVSQDGWEEVAGYALTWALEHAVDAPTAAPLV</sequence>
<dbReference type="InterPro" id="IPR029058">
    <property type="entry name" value="AB_hydrolase_fold"/>
</dbReference>
<comment type="caution">
    <text evidence="2">The sequence shown here is derived from an EMBL/GenBank/DDBJ whole genome shotgun (WGS) entry which is preliminary data.</text>
</comment>
<evidence type="ECO:0000259" key="1">
    <source>
        <dbReference type="Pfam" id="PF12697"/>
    </source>
</evidence>
<evidence type="ECO:0000313" key="2">
    <source>
        <dbReference type="EMBL" id="GAA1822989.1"/>
    </source>
</evidence>
<accession>A0ABP4YQF5</accession>
<dbReference type="Gene3D" id="3.40.50.1820">
    <property type="entry name" value="alpha/beta hydrolase"/>
    <property type="match status" value="1"/>
</dbReference>
<dbReference type="GO" id="GO:0016787">
    <property type="term" value="F:hydrolase activity"/>
    <property type="evidence" value="ECO:0007669"/>
    <property type="project" value="UniProtKB-KW"/>
</dbReference>